<keyword evidence="2" id="KW-1185">Reference proteome</keyword>
<comment type="caution">
    <text evidence="1">The sequence shown here is derived from an EMBL/GenBank/DDBJ whole genome shotgun (WGS) entry which is preliminary data.</text>
</comment>
<proteinExistence type="predicted"/>
<organism evidence="1 2">
    <name type="scientific">Pristionchus mayeri</name>
    <dbReference type="NCBI Taxonomy" id="1317129"/>
    <lineage>
        <taxon>Eukaryota</taxon>
        <taxon>Metazoa</taxon>
        <taxon>Ecdysozoa</taxon>
        <taxon>Nematoda</taxon>
        <taxon>Chromadorea</taxon>
        <taxon>Rhabditida</taxon>
        <taxon>Rhabditina</taxon>
        <taxon>Diplogasteromorpha</taxon>
        <taxon>Diplogasteroidea</taxon>
        <taxon>Neodiplogasteridae</taxon>
        <taxon>Pristionchus</taxon>
    </lineage>
</organism>
<feature type="non-terminal residue" evidence="1">
    <location>
        <position position="1"/>
    </location>
</feature>
<sequence>QECACNDKSECAIEKHFSKNKARAYQDGVREQKERQQAAEIQRKIKERMKKEEEEKAKRITVLFASTGAIGSVYAGER</sequence>
<gene>
    <name evidence="1" type="ORF">PMAYCL1PPCAC_20741</name>
</gene>
<evidence type="ECO:0000313" key="2">
    <source>
        <dbReference type="Proteomes" id="UP001328107"/>
    </source>
</evidence>
<name>A0AAN5CTW1_9BILA</name>
<dbReference type="AlphaFoldDB" id="A0AAN5CTW1"/>
<protein>
    <submittedName>
        <fullName evidence="1">Uncharacterized protein</fullName>
    </submittedName>
</protein>
<evidence type="ECO:0000313" key="1">
    <source>
        <dbReference type="EMBL" id="GMR50546.1"/>
    </source>
</evidence>
<dbReference type="Proteomes" id="UP001328107">
    <property type="component" value="Unassembled WGS sequence"/>
</dbReference>
<reference evidence="2" key="1">
    <citation type="submission" date="2022-10" db="EMBL/GenBank/DDBJ databases">
        <title>Genome assembly of Pristionchus species.</title>
        <authorList>
            <person name="Yoshida K."/>
            <person name="Sommer R.J."/>
        </authorList>
    </citation>
    <scope>NUCLEOTIDE SEQUENCE [LARGE SCALE GENOMIC DNA]</scope>
    <source>
        <strain evidence="2">RS5460</strain>
    </source>
</reference>
<dbReference type="EMBL" id="BTRK01000004">
    <property type="protein sequence ID" value="GMR50546.1"/>
    <property type="molecule type" value="Genomic_DNA"/>
</dbReference>
<accession>A0AAN5CTW1</accession>